<evidence type="ECO:0000313" key="2">
    <source>
        <dbReference type="Proteomes" id="UP000830395"/>
    </source>
</evidence>
<gene>
    <name evidence="1" type="ORF">PDJAM_G00137100</name>
</gene>
<name>A0ACC5ZDY2_9TELE</name>
<dbReference type="EMBL" id="CM040997">
    <property type="protein sequence ID" value="MCJ8746027.1"/>
    <property type="molecule type" value="Genomic_DNA"/>
</dbReference>
<keyword evidence="2" id="KW-1185">Reference proteome</keyword>
<evidence type="ECO:0000313" key="1">
    <source>
        <dbReference type="EMBL" id="MCJ8746027.1"/>
    </source>
</evidence>
<dbReference type="Proteomes" id="UP000830395">
    <property type="component" value="Chromosome 23"/>
</dbReference>
<protein>
    <submittedName>
        <fullName evidence="1">Uncharacterized protein</fullName>
    </submittedName>
</protein>
<comment type="caution">
    <text evidence="1">The sequence shown here is derived from an EMBL/GenBank/DDBJ whole genome shotgun (WGS) entry which is preliminary data.</text>
</comment>
<reference evidence="1" key="1">
    <citation type="submission" date="2020-02" db="EMBL/GenBank/DDBJ databases">
        <title>Genome sequencing of the panga catfish, Pangasius djambal.</title>
        <authorList>
            <person name="Wen M."/>
            <person name="Zahm M."/>
            <person name="Roques C."/>
            <person name="Cabau C."/>
            <person name="Klopp C."/>
            <person name="Donnadieu C."/>
            <person name="Jouanno E."/>
            <person name="Avarre J.-C."/>
            <person name="Campet M."/>
            <person name="Ha T."/>
            <person name="Dugue R."/>
            <person name="Lampietro C."/>
            <person name="Louis A."/>
            <person name="Herpin A."/>
            <person name="Echchiki A."/>
            <person name="Berthelot C."/>
            <person name="Parey E."/>
            <person name="Roest-Crollius H."/>
            <person name="Braasch I."/>
            <person name="Postlethwait J.H."/>
            <person name="Bobe J."/>
            <person name="Montfort J."/>
            <person name="Bouchez O."/>
            <person name="Begum T."/>
            <person name="Schartl M."/>
            <person name="Gustiano R."/>
            <person name="Guiguen Y."/>
        </authorList>
    </citation>
    <scope>NUCLEOTIDE SEQUENCE</scope>
    <source>
        <strain evidence="1">Pdj_M5554</strain>
    </source>
</reference>
<proteinExistence type="predicted"/>
<organism evidence="1 2">
    <name type="scientific">Pangasius djambal</name>
    <dbReference type="NCBI Taxonomy" id="1691987"/>
    <lineage>
        <taxon>Eukaryota</taxon>
        <taxon>Metazoa</taxon>
        <taxon>Chordata</taxon>
        <taxon>Craniata</taxon>
        <taxon>Vertebrata</taxon>
        <taxon>Euteleostomi</taxon>
        <taxon>Actinopterygii</taxon>
        <taxon>Neopterygii</taxon>
        <taxon>Teleostei</taxon>
        <taxon>Ostariophysi</taxon>
        <taxon>Siluriformes</taxon>
        <taxon>Pangasiidae</taxon>
        <taxon>Pangasius</taxon>
    </lineage>
</organism>
<sequence length="631" mass="70498">METRQERKPKKPHYIPRPPGKPFKYQCFQCPFTCNIKSHLFNHMKYNLCKNSISLVSQRGEQTGRASRAPQRSTSSNQVHPEPSIPAKPSPIRPDHPNSKMRIVEKLDELAAQEVEEGDNREGNESPVKKVTETSSELISIESRDPGTIETMIKCTSSSAFSPVQRKCENEARPPRKADQPSSDTPVCPSFHPGPTWGQRATSAPLKPPADYPPYVLPERTTHAFYQAYMQNQSIPPAYCLSLQEHNRPLVPATLIPPNHPSLLQPYPYRYSHPFFQVPPLPYGVYPPEHTQSLQGPRYIPMEMFSHAFESRDYGRYAYLQPGSYSRPSEARGNQQHGVDRATRQSPMAGCAASGSPDRPSVVDMTRHHSINPQHSAHRESQPTCQSDCTTPGRGSMTESERLLINLCAKQQEGSTQKQRRDIGESTPSSMRCSGFLSEEAEDEDSDDAAAPLNLSKRDHNRSIHTADHIYNEEINSESESNDEDAPLDLCLRAQSNNQLQTGSTMSSEEDPEQVCVRQVQTTPSEQEQCDRRHSAAFALCQLASSSNSNSNIETTEHPSEPHMDTQSPSHQQCPVPDQVPNGDTPGTGKSEKTTAAQGQKRASDEATKTTSKRVRVNEPVRDKRRRTQNC</sequence>
<accession>A0ACC5ZDY2</accession>